<evidence type="ECO:0000256" key="1">
    <source>
        <dbReference type="PROSITE-ProRule" id="PRU01240"/>
    </source>
</evidence>
<dbReference type="InterPro" id="IPR036852">
    <property type="entry name" value="Peptidase_S8/S53_dom_sf"/>
</dbReference>
<dbReference type="InterPro" id="IPR000209">
    <property type="entry name" value="Peptidase_S8/S53_dom"/>
</dbReference>
<dbReference type="PROSITE" id="PS51892">
    <property type="entry name" value="SUBTILASE"/>
    <property type="match status" value="1"/>
</dbReference>
<dbReference type="GO" id="GO:0006508">
    <property type="term" value="P:proteolysis"/>
    <property type="evidence" value="ECO:0007669"/>
    <property type="project" value="InterPro"/>
</dbReference>
<sequence length="387" mass="39887">MNKSLKSFMAVSLILATALLPTNNLVKNAEKAIHQNSWEAKPLMKIKKAGTLATAGYSPAQIRKAYGVDKVSATGAGQTIAIVDAYGSPTMQNDLSVFSSQFGLAQANLSIAYPTGKPSTTDGGWALETAMDVEWAHAIAPGAKILLVVAKTASDSDLLAAIDYATSNGAQVVSNSWGGGEFSGESSYDTHFKHTGVTYLASSGDDGAGSEWPACSPYVLSVGGTTLNLDSAGNYLSETAWSGSGGDTSSYYSRPTYQSNWTSVVGSYRGDPDISWVADPSTGASVYSSTKDNGQSGWFVVGGTSLGSPSVAGVIALLNQNRGANYTSFDAISKLYSVAGTAGSTGYTTNFNDVKSGSNGGYSAKTGYDLVTGLGSPKVNNLLTSAK</sequence>
<organism evidence="3 4">
    <name type="scientific">Clostridium manihotivorum</name>
    <dbReference type="NCBI Taxonomy" id="2320868"/>
    <lineage>
        <taxon>Bacteria</taxon>
        <taxon>Bacillati</taxon>
        <taxon>Bacillota</taxon>
        <taxon>Clostridia</taxon>
        <taxon>Eubacteriales</taxon>
        <taxon>Clostridiaceae</taxon>
        <taxon>Clostridium</taxon>
    </lineage>
</organism>
<dbReference type="GO" id="GO:0008240">
    <property type="term" value="F:tripeptidyl-peptidase activity"/>
    <property type="evidence" value="ECO:0007669"/>
    <property type="project" value="TreeGrafter"/>
</dbReference>
<dbReference type="RefSeq" id="WP_128213830.1">
    <property type="nucleotide sequence ID" value="NZ_CP025746.1"/>
</dbReference>
<evidence type="ECO:0000313" key="3">
    <source>
        <dbReference type="EMBL" id="QAA33100.1"/>
    </source>
</evidence>
<protein>
    <submittedName>
        <fullName evidence="3">Peptidase S8 and S53 subtilisin kexin sedolisin</fullName>
    </submittedName>
</protein>
<reference evidence="3 4" key="1">
    <citation type="submission" date="2018-01" db="EMBL/GenBank/DDBJ databases">
        <title>Genome Sequencing and Assembly of Anaerobacter polyendosporus strain CT4.</title>
        <authorList>
            <person name="Tachaapaikoon C."/>
            <person name="Sutheeworapong S."/>
            <person name="Jenjaroenpun P."/>
            <person name="Wongsurawat T."/>
            <person name="Nookeaw I."/>
            <person name="Cheawchanlertfa P."/>
            <person name="Kosugi A."/>
            <person name="Cheevadhanarak S."/>
            <person name="Ratanakhanokchai K."/>
        </authorList>
    </citation>
    <scope>NUCLEOTIDE SEQUENCE [LARGE SCALE GENOMIC DNA]</scope>
    <source>
        <strain evidence="3 4">CT4</strain>
    </source>
</reference>
<dbReference type="AlphaFoldDB" id="A0A410DVM6"/>
<feature type="domain" description="Peptidase S53" evidence="2">
    <location>
        <begin position="56"/>
        <end position="387"/>
    </location>
</feature>
<dbReference type="GO" id="GO:0004252">
    <property type="term" value="F:serine-type endopeptidase activity"/>
    <property type="evidence" value="ECO:0007669"/>
    <property type="project" value="InterPro"/>
</dbReference>
<accession>A0A410DVM6</accession>
<dbReference type="Proteomes" id="UP000286268">
    <property type="component" value="Chromosome"/>
</dbReference>
<dbReference type="SUPFAM" id="SSF52743">
    <property type="entry name" value="Subtilisin-like"/>
    <property type="match status" value="1"/>
</dbReference>
<dbReference type="Gene3D" id="3.40.50.200">
    <property type="entry name" value="Peptidase S8/S53 domain"/>
    <property type="match status" value="1"/>
</dbReference>
<evidence type="ECO:0000259" key="2">
    <source>
        <dbReference type="PROSITE" id="PS51695"/>
    </source>
</evidence>
<proteinExistence type="inferred from homology"/>
<dbReference type="InterPro" id="IPR050819">
    <property type="entry name" value="Tripeptidyl-peptidase_I"/>
</dbReference>
<dbReference type="PROSITE" id="PS51695">
    <property type="entry name" value="SEDOLISIN"/>
    <property type="match status" value="1"/>
</dbReference>
<dbReference type="EMBL" id="CP025746">
    <property type="protein sequence ID" value="QAA33100.1"/>
    <property type="molecule type" value="Genomic_DNA"/>
</dbReference>
<keyword evidence="4" id="KW-1185">Reference proteome</keyword>
<dbReference type="InterPro" id="IPR030400">
    <property type="entry name" value="Sedolisin_dom"/>
</dbReference>
<dbReference type="PANTHER" id="PTHR14218">
    <property type="entry name" value="PROTEASE S8 TRIPEPTIDYL PEPTIDASE I CLN2"/>
    <property type="match status" value="1"/>
</dbReference>
<comment type="similarity">
    <text evidence="1">Belongs to the peptidase S8 family.</text>
</comment>
<dbReference type="CDD" id="cd04056">
    <property type="entry name" value="Peptidases_S53"/>
    <property type="match status" value="1"/>
</dbReference>
<dbReference type="KEGG" id="cmah:C1I91_16455"/>
<dbReference type="OrthoDB" id="9002785at2"/>
<name>A0A410DVM6_9CLOT</name>
<evidence type="ECO:0000313" key="4">
    <source>
        <dbReference type="Proteomes" id="UP000286268"/>
    </source>
</evidence>
<dbReference type="Pfam" id="PF00082">
    <property type="entry name" value="Peptidase_S8"/>
    <property type="match status" value="1"/>
</dbReference>
<comment type="caution">
    <text evidence="1">Lacks conserved residue(s) required for the propagation of feature annotation.</text>
</comment>
<gene>
    <name evidence="3" type="ORF">C1I91_16455</name>
</gene>
<dbReference type="PANTHER" id="PTHR14218:SF15">
    <property type="entry name" value="TRIPEPTIDYL-PEPTIDASE 1"/>
    <property type="match status" value="1"/>
</dbReference>